<evidence type="ECO:0000313" key="6">
    <source>
        <dbReference type="EMBL" id="GAA3233223.1"/>
    </source>
</evidence>
<accession>A0ABP6QJU1</accession>
<dbReference type="SUPFAM" id="SSF52540">
    <property type="entry name" value="P-loop containing nucleoside triphosphate hydrolases"/>
    <property type="match status" value="1"/>
</dbReference>
<dbReference type="PROSITE" id="PS50893">
    <property type="entry name" value="ABC_TRANSPORTER_2"/>
    <property type="match status" value="1"/>
</dbReference>
<reference evidence="7" key="1">
    <citation type="journal article" date="2019" name="Int. J. Syst. Evol. Microbiol.">
        <title>The Global Catalogue of Microorganisms (GCM) 10K type strain sequencing project: providing services to taxonomists for standard genome sequencing and annotation.</title>
        <authorList>
            <consortium name="The Broad Institute Genomics Platform"/>
            <consortium name="The Broad Institute Genome Sequencing Center for Infectious Disease"/>
            <person name="Wu L."/>
            <person name="Ma J."/>
        </authorList>
    </citation>
    <scope>NUCLEOTIDE SEQUENCE [LARGE SCALE GENOMIC DNA]</scope>
    <source>
        <strain evidence="7">JCM 9377</strain>
    </source>
</reference>
<keyword evidence="4 6" id="KW-0067">ATP-binding</keyword>
<keyword evidence="2" id="KW-0813">Transport</keyword>
<dbReference type="PANTHER" id="PTHR43335">
    <property type="entry name" value="ABC TRANSPORTER, ATP-BINDING PROTEIN"/>
    <property type="match status" value="1"/>
</dbReference>
<evidence type="ECO:0000259" key="5">
    <source>
        <dbReference type="PROSITE" id="PS50893"/>
    </source>
</evidence>
<evidence type="ECO:0000256" key="2">
    <source>
        <dbReference type="ARBA" id="ARBA00022448"/>
    </source>
</evidence>
<feature type="domain" description="ABC transporter" evidence="5">
    <location>
        <begin position="2"/>
        <end position="227"/>
    </location>
</feature>
<dbReference type="Gene3D" id="3.40.50.300">
    <property type="entry name" value="P-loop containing nucleotide triphosphate hydrolases"/>
    <property type="match status" value="1"/>
</dbReference>
<organism evidence="6 7">
    <name type="scientific">Actinocorallia longicatena</name>
    <dbReference type="NCBI Taxonomy" id="111803"/>
    <lineage>
        <taxon>Bacteria</taxon>
        <taxon>Bacillati</taxon>
        <taxon>Actinomycetota</taxon>
        <taxon>Actinomycetes</taxon>
        <taxon>Streptosporangiales</taxon>
        <taxon>Thermomonosporaceae</taxon>
        <taxon>Actinocorallia</taxon>
    </lineage>
</organism>
<dbReference type="InterPro" id="IPR003593">
    <property type="entry name" value="AAA+_ATPase"/>
</dbReference>
<gene>
    <name evidence="6" type="ORF">GCM10010468_65680</name>
</gene>
<dbReference type="InterPro" id="IPR027417">
    <property type="entry name" value="P-loop_NTPase"/>
</dbReference>
<dbReference type="Proteomes" id="UP001501237">
    <property type="component" value="Unassembled WGS sequence"/>
</dbReference>
<keyword evidence="7" id="KW-1185">Reference proteome</keyword>
<comment type="caution">
    <text evidence="6">The sequence shown here is derived from an EMBL/GenBank/DDBJ whole genome shotgun (WGS) entry which is preliminary data.</text>
</comment>
<dbReference type="RefSeq" id="WP_344836053.1">
    <property type="nucleotide sequence ID" value="NZ_BAAAUV010000024.1"/>
</dbReference>
<keyword evidence="3" id="KW-0547">Nucleotide-binding</keyword>
<evidence type="ECO:0000313" key="7">
    <source>
        <dbReference type="Proteomes" id="UP001501237"/>
    </source>
</evidence>
<comment type="similarity">
    <text evidence="1">Belongs to the ABC transporter superfamily.</text>
</comment>
<dbReference type="PROSITE" id="PS00211">
    <property type="entry name" value="ABC_TRANSPORTER_1"/>
    <property type="match status" value="1"/>
</dbReference>
<protein>
    <submittedName>
        <fullName evidence="6">ABC transporter ATP-binding protein</fullName>
    </submittedName>
</protein>
<dbReference type="InterPro" id="IPR003439">
    <property type="entry name" value="ABC_transporter-like_ATP-bd"/>
</dbReference>
<dbReference type="CDD" id="cd03268">
    <property type="entry name" value="ABC_BcrA_bacitracin_resist"/>
    <property type="match status" value="1"/>
</dbReference>
<dbReference type="EMBL" id="BAAAUV010000024">
    <property type="protein sequence ID" value="GAA3233223.1"/>
    <property type="molecule type" value="Genomic_DNA"/>
</dbReference>
<dbReference type="GO" id="GO:0005524">
    <property type="term" value="F:ATP binding"/>
    <property type="evidence" value="ECO:0007669"/>
    <property type="project" value="UniProtKB-KW"/>
</dbReference>
<evidence type="ECO:0000256" key="3">
    <source>
        <dbReference type="ARBA" id="ARBA00022741"/>
    </source>
</evidence>
<dbReference type="InterPro" id="IPR017871">
    <property type="entry name" value="ABC_transporter-like_CS"/>
</dbReference>
<dbReference type="SMART" id="SM00382">
    <property type="entry name" value="AAA"/>
    <property type="match status" value="1"/>
</dbReference>
<dbReference type="Pfam" id="PF00005">
    <property type="entry name" value="ABC_tran"/>
    <property type="match status" value="1"/>
</dbReference>
<evidence type="ECO:0000256" key="4">
    <source>
        <dbReference type="ARBA" id="ARBA00022840"/>
    </source>
</evidence>
<proteinExistence type="inferred from homology"/>
<name>A0ABP6QJU1_9ACTN</name>
<evidence type="ECO:0000256" key="1">
    <source>
        <dbReference type="ARBA" id="ARBA00005417"/>
    </source>
</evidence>
<dbReference type="PANTHER" id="PTHR43335:SF4">
    <property type="entry name" value="ABC TRANSPORTER, ATP-BINDING PROTEIN"/>
    <property type="match status" value="1"/>
</dbReference>
<sequence>MLEVRDLSKGYGKRRVVDELSFTVRPGVVTGFLGPNGAGKSTTMKMVMGLVRPDGGRVTVGGVPYASLDDPVRRIGALLDAGWIQPTVSARTNLRWAAALGGVPAGRVEQVLDLVGLAHAGNRKVKGFSLGMRQRLGIAMALLGDAPVLMFDEPMNGLDPEGIRWIRRLLKTFAAEGRTVLVSSHLLSELAQAADEAVVIGAGRLIAHRPVRELVAEVPRGPVLVTAPEADRLARLVMDRGLLVTAVAPGTFTVGDTTPAWIGELACAHRIAVHELRQEVGSLEDAYFAMTASSTEYRGGAPENRSAS</sequence>